<dbReference type="Gene3D" id="3.20.20.330">
    <property type="entry name" value="Homocysteine-binding-like domain"/>
    <property type="match status" value="1"/>
</dbReference>
<feature type="domain" description="Hcy-binding" evidence="4">
    <location>
        <begin position="48"/>
        <end position="415"/>
    </location>
</feature>
<evidence type="ECO:0000313" key="5">
    <source>
        <dbReference type="EMBL" id="CAD6448314.1"/>
    </source>
</evidence>
<protein>
    <submittedName>
        <fullName evidence="5">0c135e2a-6220-426e-ac34-f969c839f1bf</fullName>
    </submittedName>
</protein>
<dbReference type="SUPFAM" id="SSF82282">
    <property type="entry name" value="Homocysteine S-methyltransferase"/>
    <property type="match status" value="1"/>
</dbReference>
<keyword evidence="2 3" id="KW-0808">Transferase</keyword>
<keyword evidence="6" id="KW-1185">Reference proteome</keyword>
<evidence type="ECO:0000256" key="1">
    <source>
        <dbReference type="ARBA" id="ARBA00022603"/>
    </source>
</evidence>
<sequence>MKNPDTPPPTISKPRFVLYYILHLHLGPTFIKTSIGSDTLISRACHISTFRKMSSKCKIHLLDGGLGTTLGDSHQVQFTEKEPLWSSQLLIPTHPHGPKTLLATQKSFVDAGADILLTATYQASYEGFGGSGYAVHSRSSSDSKKEDGDKEQVNEIMRSAVDIASNAFSIKKDSSGKIALSLGAYGAIMTPGQEYTGKYDDQHKSSEQLSSWHYERISVFARDPKSWDRVDYVAFETIPLLEEIEAVRKSMGEVERSNVGKTRSKPFWIASVFPGEGNGLPDGSSVQQIVQAMLSKKDGSPVPFGIGLNCTKVGKVEALILDFEREVRSLIEKGDISEWPSLVVYPDGTIKGEVYNTSTKVWEIREPPGEEDLQWDEAVLEIIRRTRNRGLWKEIIVGGCCKTTPREIGKLRERIDRLDKE</sequence>
<gene>
    <name evidence="5" type="ORF">SCLTRI_LOCUS8106</name>
</gene>
<evidence type="ECO:0000256" key="3">
    <source>
        <dbReference type="PROSITE-ProRule" id="PRU00333"/>
    </source>
</evidence>
<proteinExistence type="predicted"/>
<dbReference type="InterPro" id="IPR003726">
    <property type="entry name" value="HCY_dom"/>
</dbReference>
<dbReference type="AlphaFoldDB" id="A0A8H2W292"/>
<dbReference type="GO" id="GO:0032259">
    <property type="term" value="P:methylation"/>
    <property type="evidence" value="ECO:0007669"/>
    <property type="project" value="UniProtKB-KW"/>
</dbReference>
<keyword evidence="3" id="KW-0479">Metal-binding</keyword>
<accession>A0A8H2W292</accession>
<dbReference type="EMBL" id="CAJHIA010000030">
    <property type="protein sequence ID" value="CAD6448314.1"/>
    <property type="molecule type" value="Genomic_DNA"/>
</dbReference>
<dbReference type="InterPro" id="IPR036589">
    <property type="entry name" value="HCY_dom_sf"/>
</dbReference>
<name>A0A8H2W292_9HELO</name>
<feature type="binding site" evidence="3">
    <location>
        <position position="400"/>
    </location>
    <ligand>
        <name>Zn(2+)</name>
        <dbReference type="ChEBI" id="CHEBI:29105"/>
    </ligand>
</feature>
<dbReference type="Proteomes" id="UP000624404">
    <property type="component" value="Unassembled WGS sequence"/>
</dbReference>
<organism evidence="5 6">
    <name type="scientific">Sclerotinia trifoliorum</name>
    <dbReference type="NCBI Taxonomy" id="28548"/>
    <lineage>
        <taxon>Eukaryota</taxon>
        <taxon>Fungi</taxon>
        <taxon>Dikarya</taxon>
        <taxon>Ascomycota</taxon>
        <taxon>Pezizomycotina</taxon>
        <taxon>Leotiomycetes</taxon>
        <taxon>Helotiales</taxon>
        <taxon>Sclerotiniaceae</taxon>
        <taxon>Sclerotinia</taxon>
    </lineage>
</organism>
<evidence type="ECO:0000256" key="2">
    <source>
        <dbReference type="ARBA" id="ARBA00022679"/>
    </source>
</evidence>
<dbReference type="GO" id="GO:0008168">
    <property type="term" value="F:methyltransferase activity"/>
    <property type="evidence" value="ECO:0007669"/>
    <property type="project" value="UniProtKB-UniRule"/>
</dbReference>
<keyword evidence="1 3" id="KW-0489">Methyltransferase</keyword>
<feature type="binding site" evidence="3">
    <location>
        <position position="310"/>
    </location>
    <ligand>
        <name>Zn(2+)</name>
        <dbReference type="ChEBI" id="CHEBI:29105"/>
    </ligand>
</feature>
<dbReference type="OrthoDB" id="261426at2759"/>
<dbReference type="PANTHER" id="PTHR11103">
    <property type="entry name" value="SLR1189 PROTEIN"/>
    <property type="match status" value="1"/>
</dbReference>
<evidence type="ECO:0000313" key="6">
    <source>
        <dbReference type="Proteomes" id="UP000624404"/>
    </source>
</evidence>
<dbReference type="FunFam" id="3.20.20.330:FF:000007">
    <property type="entry name" value="Homocysteine S-methyltransferase (Eurofung)"/>
    <property type="match status" value="1"/>
</dbReference>
<evidence type="ECO:0000259" key="4">
    <source>
        <dbReference type="PROSITE" id="PS50970"/>
    </source>
</evidence>
<dbReference type="PANTHER" id="PTHR11103:SF10">
    <property type="entry name" value="HOMOCYSTEINE S-METHYLTRANSFERASE 1-RELATED"/>
    <property type="match status" value="1"/>
</dbReference>
<reference evidence="5" key="1">
    <citation type="submission" date="2020-10" db="EMBL/GenBank/DDBJ databases">
        <authorList>
            <person name="Kusch S."/>
        </authorList>
    </citation>
    <scope>NUCLEOTIDE SEQUENCE</scope>
    <source>
        <strain evidence="5">SwB9</strain>
    </source>
</reference>
<dbReference type="Pfam" id="PF02574">
    <property type="entry name" value="S-methyl_trans"/>
    <property type="match status" value="1"/>
</dbReference>
<comment type="cofactor">
    <cofactor evidence="3">
        <name>Zn(2+)</name>
        <dbReference type="ChEBI" id="CHEBI:29105"/>
    </cofactor>
</comment>
<dbReference type="PROSITE" id="PS50970">
    <property type="entry name" value="HCY"/>
    <property type="match status" value="1"/>
</dbReference>
<feature type="binding site" evidence="3">
    <location>
        <position position="401"/>
    </location>
    <ligand>
        <name>Zn(2+)</name>
        <dbReference type="ChEBI" id="CHEBI:29105"/>
    </ligand>
</feature>
<keyword evidence="3" id="KW-0862">Zinc</keyword>
<comment type="caution">
    <text evidence="5">The sequence shown here is derived from an EMBL/GenBank/DDBJ whole genome shotgun (WGS) entry which is preliminary data.</text>
</comment>
<dbReference type="GO" id="GO:0046872">
    <property type="term" value="F:metal ion binding"/>
    <property type="evidence" value="ECO:0007669"/>
    <property type="project" value="UniProtKB-KW"/>
</dbReference>